<dbReference type="RefSeq" id="WP_310313890.1">
    <property type="nucleotide sequence ID" value="NZ_BAAAXB010000001.1"/>
</dbReference>
<evidence type="ECO:0000313" key="1">
    <source>
        <dbReference type="EMBL" id="MDR6598766.1"/>
    </source>
</evidence>
<reference evidence="1 2" key="1">
    <citation type="submission" date="2023-07" db="EMBL/GenBank/DDBJ databases">
        <title>Sequencing the genomes of 1000 actinobacteria strains.</title>
        <authorList>
            <person name="Klenk H.-P."/>
        </authorList>
    </citation>
    <scope>NUCLEOTIDE SEQUENCE [LARGE SCALE GENOMIC DNA]</scope>
    <source>
        <strain evidence="1 2">DSM 43749</strain>
    </source>
</reference>
<keyword evidence="2" id="KW-1185">Reference proteome</keyword>
<accession>A0ABU1Q7B9</accession>
<sequence>MSDEIDYARGVAEAVLDRLGDLAPPWRVLAVERHRESQAPPSGLAAPDSLVVAIGRDEGDEASVRVYFSLDVPRDQAVAVTAAQIQDHAIEETGGAPLPPCPGHRHPMSARAVDGLAGWVCPRDVAHHREPIVPHRA</sequence>
<name>A0ABU1Q7B9_9PSEU</name>
<dbReference type="EMBL" id="JAVDSG010000001">
    <property type="protein sequence ID" value="MDR6598766.1"/>
    <property type="molecule type" value="Genomic_DNA"/>
</dbReference>
<proteinExistence type="predicted"/>
<gene>
    <name evidence="1" type="ORF">J2S66_007150</name>
</gene>
<dbReference type="Proteomes" id="UP001268819">
    <property type="component" value="Unassembled WGS sequence"/>
</dbReference>
<protein>
    <submittedName>
        <fullName evidence="1">Uncharacterized protein</fullName>
    </submittedName>
</protein>
<comment type="caution">
    <text evidence="1">The sequence shown here is derived from an EMBL/GenBank/DDBJ whole genome shotgun (WGS) entry which is preliminary data.</text>
</comment>
<organism evidence="1 2">
    <name type="scientific">Saccharothrix longispora</name>
    <dbReference type="NCBI Taxonomy" id="33920"/>
    <lineage>
        <taxon>Bacteria</taxon>
        <taxon>Bacillati</taxon>
        <taxon>Actinomycetota</taxon>
        <taxon>Actinomycetes</taxon>
        <taxon>Pseudonocardiales</taxon>
        <taxon>Pseudonocardiaceae</taxon>
        <taxon>Saccharothrix</taxon>
    </lineage>
</organism>
<evidence type="ECO:0000313" key="2">
    <source>
        <dbReference type="Proteomes" id="UP001268819"/>
    </source>
</evidence>